<dbReference type="HAMAP" id="MF_01366">
    <property type="entry name" value="Ribosomal_uL13"/>
    <property type="match status" value="1"/>
</dbReference>
<keyword evidence="3" id="KW-0687">Ribonucleoprotein</keyword>
<dbReference type="Proteomes" id="UP001190700">
    <property type="component" value="Unassembled WGS sequence"/>
</dbReference>
<dbReference type="PANTHER" id="PTHR11545">
    <property type="entry name" value="RIBOSOMAL PROTEIN L13"/>
    <property type="match status" value="1"/>
</dbReference>
<accession>A0AAE0FNK1</accession>
<gene>
    <name evidence="4" type="ORF">CYMTET_28339</name>
</gene>
<evidence type="ECO:0000313" key="4">
    <source>
        <dbReference type="EMBL" id="KAK3262828.1"/>
    </source>
</evidence>
<keyword evidence="5" id="KW-1185">Reference proteome</keyword>
<dbReference type="GO" id="GO:0006412">
    <property type="term" value="P:translation"/>
    <property type="evidence" value="ECO:0007669"/>
    <property type="project" value="InterPro"/>
</dbReference>
<dbReference type="CDD" id="cd00392">
    <property type="entry name" value="Ribosomal_L13"/>
    <property type="match status" value="1"/>
</dbReference>
<name>A0AAE0FNK1_9CHLO</name>
<evidence type="ECO:0000256" key="3">
    <source>
        <dbReference type="ARBA" id="ARBA00023274"/>
    </source>
</evidence>
<dbReference type="Gene3D" id="3.90.1180.10">
    <property type="entry name" value="Ribosomal protein L13"/>
    <property type="match status" value="1"/>
</dbReference>
<dbReference type="AlphaFoldDB" id="A0AAE0FNK1"/>
<dbReference type="PANTHER" id="PTHR11545:SF2">
    <property type="entry name" value="LARGE RIBOSOMAL SUBUNIT PROTEIN UL13M"/>
    <property type="match status" value="1"/>
</dbReference>
<dbReference type="GO" id="GO:0003735">
    <property type="term" value="F:structural constituent of ribosome"/>
    <property type="evidence" value="ECO:0007669"/>
    <property type="project" value="InterPro"/>
</dbReference>
<sequence>MTSSIQLRNVITSGLVRFRLIDAKDQVLGRLATHISTILQGKDKPTYQPNLDEGDVVVVINAEKFAVTGRKMTDKVYRWHTGYPGGLKERTLKEQVARKPEEVIRKAVERMLPKNRLRVSRMRKLRLFAGEEHPFPEEELKKWQSPPRPSDVAKKQRANLVLPEGSVPLNPSAYPTFKMPENFTIGGFDQ</sequence>
<dbReference type="EMBL" id="LGRX02015930">
    <property type="protein sequence ID" value="KAK3262828.1"/>
    <property type="molecule type" value="Genomic_DNA"/>
</dbReference>
<dbReference type="InterPro" id="IPR005823">
    <property type="entry name" value="Ribosomal_uL13_bac-type"/>
</dbReference>
<evidence type="ECO:0000313" key="5">
    <source>
        <dbReference type="Proteomes" id="UP001190700"/>
    </source>
</evidence>
<dbReference type="SUPFAM" id="SSF52161">
    <property type="entry name" value="Ribosomal protein L13"/>
    <property type="match status" value="1"/>
</dbReference>
<dbReference type="GO" id="GO:0005762">
    <property type="term" value="C:mitochondrial large ribosomal subunit"/>
    <property type="evidence" value="ECO:0007669"/>
    <property type="project" value="TreeGrafter"/>
</dbReference>
<comment type="caution">
    <text evidence="4">The sequence shown here is derived from an EMBL/GenBank/DDBJ whole genome shotgun (WGS) entry which is preliminary data.</text>
</comment>
<dbReference type="NCBIfam" id="TIGR01066">
    <property type="entry name" value="rplM_bact"/>
    <property type="match status" value="1"/>
</dbReference>
<dbReference type="InterPro" id="IPR005822">
    <property type="entry name" value="Ribosomal_uL13"/>
</dbReference>
<dbReference type="GO" id="GO:0003729">
    <property type="term" value="F:mRNA binding"/>
    <property type="evidence" value="ECO:0007669"/>
    <property type="project" value="TreeGrafter"/>
</dbReference>
<protein>
    <submittedName>
        <fullName evidence="4">54S ribosomal protein L13</fullName>
    </submittedName>
</protein>
<proteinExistence type="inferred from homology"/>
<dbReference type="InterPro" id="IPR036899">
    <property type="entry name" value="Ribosomal_uL13_sf"/>
</dbReference>
<evidence type="ECO:0000256" key="1">
    <source>
        <dbReference type="ARBA" id="ARBA00006227"/>
    </source>
</evidence>
<comment type="similarity">
    <text evidence="1">Belongs to the universal ribosomal protein uL13 family.</text>
</comment>
<dbReference type="Pfam" id="PF00572">
    <property type="entry name" value="Ribosomal_L13"/>
    <property type="match status" value="1"/>
</dbReference>
<keyword evidence="2 4" id="KW-0689">Ribosomal protein</keyword>
<reference evidence="4 5" key="1">
    <citation type="journal article" date="2015" name="Genome Biol. Evol.">
        <title>Comparative Genomics of a Bacterivorous Green Alga Reveals Evolutionary Causalities and Consequences of Phago-Mixotrophic Mode of Nutrition.</title>
        <authorList>
            <person name="Burns J.A."/>
            <person name="Paasch A."/>
            <person name="Narechania A."/>
            <person name="Kim E."/>
        </authorList>
    </citation>
    <scope>NUCLEOTIDE SEQUENCE [LARGE SCALE GENOMIC DNA]</scope>
    <source>
        <strain evidence="4 5">PLY_AMNH</strain>
    </source>
</reference>
<evidence type="ECO:0000256" key="2">
    <source>
        <dbReference type="ARBA" id="ARBA00022980"/>
    </source>
</evidence>
<organism evidence="4 5">
    <name type="scientific">Cymbomonas tetramitiformis</name>
    <dbReference type="NCBI Taxonomy" id="36881"/>
    <lineage>
        <taxon>Eukaryota</taxon>
        <taxon>Viridiplantae</taxon>
        <taxon>Chlorophyta</taxon>
        <taxon>Pyramimonadophyceae</taxon>
        <taxon>Pyramimonadales</taxon>
        <taxon>Pyramimonadaceae</taxon>
        <taxon>Cymbomonas</taxon>
    </lineage>
</organism>
<dbReference type="GO" id="GO:0017148">
    <property type="term" value="P:negative regulation of translation"/>
    <property type="evidence" value="ECO:0007669"/>
    <property type="project" value="TreeGrafter"/>
</dbReference>